<evidence type="ECO:0000313" key="2">
    <source>
        <dbReference type="EMBL" id="QQA00581.1"/>
    </source>
</evidence>
<dbReference type="SUPFAM" id="SSF52949">
    <property type="entry name" value="Macro domain-like"/>
    <property type="match status" value="1"/>
</dbReference>
<protein>
    <submittedName>
        <fullName evidence="2">Macro domain-containing protein</fullName>
    </submittedName>
</protein>
<name>A0A7T3V4R3_9SPIR</name>
<keyword evidence="3" id="KW-1185">Reference proteome</keyword>
<gene>
    <name evidence="2" type="ORF">IWA51_09955</name>
</gene>
<dbReference type="PANTHER" id="PTHR11106:SF27">
    <property type="entry name" value="MACRO DOMAIN-CONTAINING PROTEIN"/>
    <property type="match status" value="1"/>
</dbReference>
<dbReference type="EMBL" id="CP064936">
    <property type="protein sequence ID" value="QQA00581.1"/>
    <property type="molecule type" value="Genomic_DNA"/>
</dbReference>
<evidence type="ECO:0000259" key="1">
    <source>
        <dbReference type="PROSITE" id="PS51154"/>
    </source>
</evidence>
<sequence>MSFKIERNDITKVSADAIVNTANPMPTVGAGTDTAIYKAAGYEELIEERRKIGVIPRGESRVTPSFKLEKNGVKFIIHTIGVFWQGGSKGETDILRSCYKTSLKTAVDLGCKSIAIPFLATGSYCFPKELALQIAVEEISKFLLENEIDVKLIVYDRKSFKISEKLFSDVEDYLQKNLTDEDESDFLSDALKSCKIDSSEDFEEERERIGRKKQAQRIKKRESSPIIGAALTSAEIPVIHNLESACEATIAPVDVDAFIQKGQTKNFQDTLQSLIAERNLPNADIWKKADMDRKFFSKIISTKDYVPKKKPVMALGLALELPLEDFERFLAAAGYAFMPSDRFDLIIKYCVMNKIYNIVKVDMILDDHGQECFGKY</sequence>
<dbReference type="Pfam" id="PF01661">
    <property type="entry name" value="Macro"/>
    <property type="match status" value="1"/>
</dbReference>
<dbReference type="Gene3D" id="3.40.220.10">
    <property type="entry name" value="Leucine Aminopeptidase, subunit E, domain 1"/>
    <property type="match status" value="1"/>
</dbReference>
<dbReference type="InterPro" id="IPR043472">
    <property type="entry name" value="Macro_dom-like"/>
</dbReference>
<dbReference type="InterPro" id="IPR002589">
    <property type="entry name" value="Macro_dom"/>
</dbReference>
<dbReference type="SMART" id="SM00506">
    <property type="entry name" value="A1pp"/>
    <property type="match status" value="1"/>
</dbReference>
<accession>A0A7T3V4R3</accession>
<dbReference type="AlphaFoldDB" id="A0A7T3V4R3"/>
<dbReference type="Proteomes" id="UP000595224">
    <property type="component" value="Chromosome"/>
</dbReference>
<dbReference type="RefSeq" id="WP_198442306.1">
    <property type="nucleotide sequence ID" value="NZ_CBCSHE010000014.1"/>
</dbReference>
<reference evidence="2 3" key="1">
    <citation type="submission" date="2020-11" db="EMBL/GenBank/DDBJ databases">
        <title>Treponema Peruensis nv. sp., first commensal Treponema isolated from human feces.</title>
        <authorList>
            <person name="Belkhou C."/>
            <person name="Raes J."/>
        </authorList>
    </citation>
    <scope>NUCLEOTIDE SEQUENCE [LARGE SCALE GENOMIC DNA]</scope>
    <source>
        <strain evidence="2 3">RCC2812</strain>
    </source>
</reference>
<dbReference type="KEGG" id="tper:IWA51_09955"/>
<proteinExistence type="predicted"/>
<organism evidence="2 3">
    <name type="scientific">Treponema peruense</name>
    <dbReference type="NCBI Taxonomy" id="2787628"/>
    <lineage>
        <taxon>Bacteria</taxon>
        <taxon>Pseudomonadati</taxon>
        <taxon>Spirochaetota</taxon>
        <taxon>Spirochaetia</taxon>
        <taxon>Spirochaetales</taxon>
        <taxon>Treponemataceae</taxon>
        <taxon>Treponema</taxon>
    </lineage>
</organism>
<dbReference type="PROSITE" id="PS51154">
    <property type="entry name" value="MACRO"/>
    <property type="match status" value="1"/>
</dbReference>
<feature type="domain" description="Macro" evidence="1">
    <location>
        <begin position="1"/>
        <end position="171"/>
    </location>
</feature>
<evidence type="ECO:0000313" key="3">
    <source>
        <dbReference type="Proteomes" id="UP000595224"/>
    </source>
</evidence>
<dbReference type="PANTHER" id="PTHR11106">
    <property type="entry name" value="GANGLIOSIDE INDUCED DIFFERENTIATION ASSOCIATED PROTEIN 2-RELATED"/>
    <property type="match status" value="1"/>
</dbReference>